<dbReference type="Proteomes" id="UP001303760">
    <property type="component" value="Unassembled WGS sequence"/>
</dbReference>
<name>A0AAN7H4L3_9PEZI</name>
<gene>
    <name evidence="3" type="ORF">C8A03DRAFT_18511</name>
</gene>
<evidence type="ECO:0000313" key="3">
    <source>
        <dbReference type="EMBL" id="KAK4234631.1"/>
    </source>
</evidence>
<reference evidence="3" key="2">
    <citation type="submission" date="2023-05" db="EMBL/GenBank/DDBJ databases">
        <authorList>
            <consortium name="Lawrence Berkeley National Laboratory"/>
            <person name="Steindorff A."/>
            <person name="Hensen N."/>
            <person name="Bonometti L."/>
            <person name="Westerberg I."/>
            <person name="Brannstrom I.O."/>
            <person name="Guillou S."/>
            <person name="Cros-Aarteil S."/>
            <person name="Calhoun S."/>
            <person name="Haridas S."/>
            <person name="Kuo A."/>
            <person name="Mondo S."/>
            <person name="Pangilinan J."/>
            <person name="Riley R."/>
            <person name="Labutti K."/>
            <person name="Andreopoulos B."/>
            <person name="Lipzen A."/>
            <person name="Chen C."/>
            <person name="Yanf M."/>
            <person name="Daum C."/>
            <person name="Ng V."/>
            <person name="Clum A."/>
            <person name="Ohm R."/>
            <person name="Martin F."/>
            <person name="Silar P."/>
            <person name="Natvig D."/>
            <person name="Lalanne C."/>
            <person name="Gautier V."/>
            <person name="Ament-Velasquez S.L."/>
            <person name="Kruys A."/>
            <person name="Hutchinson M.I."/>
            <person name="Powell A.J."/>
            <person name="Barry K."/>
            <person name="Miller A.N."/>
            <person name="Grigoriev I.V."/>
            <person name="Debuchy R."/>
            <person name="Gladieux P."/>
            <person name="Thoren M.H."/>
            <person name="Johannesson H."/>
        </authorList>
    </citation>
    <scope>NUCLEOTIDE SEQUENCE</scope>
    <source>
        <strain evidence="3">CBS 532.94</strain>
    </source>
</reference>
<dbReference type="Pfam" id="PF09362">
    <property type="entry name" value="DUF1996"/>
    <property type="match status" value="1"/>
</dbReference>
<evidence type="ECO:0000259" key="2">
    <source>
        <dbReference type="Pfam" id="PF09362"/>
    </source>
</evidence>
<comment type="caution">
    <text evidence="3">The sequence shown here is derived from an EMBL/GenBank/DDBJ whole genome shotgun (WGS) entry which is preliminary data.</text>
</comment>
<feature type="signal peptide" evidence="1">
    <location>
        <begin position="1"/>
        <end position="17"/>
    </location>
</feature>
<feature type="chain" id="PRO_5042917888" description="DUF1996 domain-containing protein" evidence="1">
    <location>
        <begin position="18"/>
        <end position="339"/>
    </location>
</feature>
<keyword evidence="1" id="KW-0732">Signal</keyword>
<feature type="domain" description="DUF1996" evidence="2">
    <location>
        <begin position="32"/>
        <end position="282"/>
    </location>
</feature>
<evidence type="ECO:0000313" key="4">
    <source>
        <dbReference type="Proteomes" id="UP001303760"/>
    </source>
</evidence>
<dbReference type="PANTHER" id="PTHR43662:SF13">
    <property type="entry name" value="DUF1996 DOMAIN-CONTAINING PROTEIN"/>
    <property type="match status" value="1"/>
</dbReference>
<protein>
    <recommendedName>
        <fullName evidence="2">DUF1996 domain-containing protein</fullName>
    </recommendedName>
</protein>
<dbReference type="EMBL" id="MU860346">
    <property type="protein sequence ID" value="KAK4234631.1"/>
    <property type="molecule type" value="Genomic_DNA"/>
</dbReference>
<reference evidence="3" key="1">
    <citation type="journal article" date="2023" name="Mol. Phylogenet. Evol.">
        <title>Genome-scale phylogeny and comparative genomics of the fungal order Sordariales.</title>
        <authorList>
            <person name="Hensen N."/>
            <person name="Bonometti L."/>
            <person name="Westerberg I."/>
            <person name="Brannstrom I.O."/>
            <person name="Guillou S."/>
            <person name="Cros-Aarteil S."/>
            <person name="Calhoun S."/>
            <person name="Haridas S."/>
            <person name="Kuo A."/>
            <person name="Mondo S."/>
            <person name="Pangilinan J."/>
            <person name="Riley R."/>
            <person name="LaButti K."/>
            <person name="Andreopoulos B."/>
            <person name="Lipzen A."/>
            <person name="Chen C."/>
            <person name="Yan M."/>
            <person name="Daum C."/>
            <person name="Ng V."/>
            <person name="Clum A."/>
            <person name="Steindorff A."/>
            <person name="Ohm R.A."/>
            <person name="Martin F."/>
            <person name="Silar P."/>
            <person name="Natvig D.O."/>
            <person name="Lalanne C."/>
            <person name="Gautier V."/>
            <person name="Ament-Velasquez S.L."/>
            <person name="Kruys A."/>
            <person name="Hutchinson M.I."/>
            <person name="Powell A.J."/>
            <person name="Barry K."/>
            <person name="Miller A.N."/>
            <person name="Grigoriev I.V."/>
            <person name="Debuchy R."/>
            <person name="Gladieux P."/>
            <person name="Hiltunen Thoren M."/>
            <person name="Johannesson H."/>
        </authorList>
    </citation>
    <scope>NUCLEOTIDE SEQUENCE</scope>
    <source>
        <strain evidence="3">CBS 532.94</strain>
    </source>
</reference>
<keyword evidence="4" id="KW-1185">Reference proteome</keyword>
<evidence type="ECO:0000256" key="1">
    <source>
        <dbReference type="SAM" id="SignalP"/>
    </source>
</evidence>
<proteinExistence type="predicted"/>
<sequence length="339" mass="37995">MKWNAIAVLGLVAPAQALLRFGCARLTIQRLDPLVTPGQNPSPHLHQIIGGNSFNVSMYHPEHDLVKQSTCTSCQFTEDFSNYWTAVLFFRARNGTFKRVPQLAQAGMEGTQGGMVVYYMSDALFDTAQRSSVTAFKPGFRMLIGDASIKTREDARNFRQLTYTCMENQASRQPESIGFPKTPCKLGIMANHRFPTCWDGVNLDTPNHRDHVAYPETGTFESGGRCPATHPVKIPQILLETVWDTSQFNRKEDWPADGSQPFVWSNGDSTGYSSHADYVFGWKDDSLQRAMDAHTYVSAPMLKTQSIAEQNKCQNTVRRMVNEDIDGWLKELPGGNPVF</sequence>
<organism evidence="3 4">
    <name type="scientific">Achaetomium macrosporum</name>
    <dbReference type="NCBI Taxonomy" id="79813"/>
    <lineage>
        <taxon>Eukaryota</taxon>
        <taxon>Fungi</taxon>
        <taxon>Dikarya</taxon>
        <taxon>Ascomycota</taxon>
        <taxon>Pezizomycotina</taxon>
        <taxon>Sordariomycetes</taxon>
        <taxon>Sordariomycetidae</taxon>
        <taxon>Sordariales</taxon>
        <taxon>Chaetomiaceae</taxon>
        <taxon>Achaetomium</taxon>
    </lineage>
</organism>
<dbReference type="PANTHER" id="PTHR43662">
    <property type="match status" value="1"/>
</dbReference>
<accession>A0AAN7H4L3</accession>
<dbReference type="InterPro" id="IPR018535">
    <property type="entry name" value="DUF1996"/>
</dbReference>
<dbReference type="AlphaFoldDB" id="A0AAN7H4L3"/>